<comment type="caution">
    <text evidence="1">The sequence shown here is derived from an EMBL/GenBank/DDBJ whole genome shotgun (WGS) entry which is preliminary data.</text>
</comment>
<evidence type="ECO:0000313" key="1">
    <source>
        <dbReference type="EMBL" id="MEJ1250662.1"/>
    </source>
</evidence>
<proteinExistence type="predicted"/>
<dbReference type="EMBL" id="JBBDHC010000038">
    <property type="protein sequence ID" value="MEJ1250662.1"/>
    <property type="molecule type" value="Genomic_DNA"/>
</dbReference>
<dbReference type="RefSeq" id="WP_337336361.1">
    <property type="nucleotide sequence ID" value="NZ_JBBDHC010000038.1"/>
</dbReference>
<keyword evidence="2" id="KW-1185">Reference proteome</keyword>
<sequence>MTRWSLLGFAAFFSLALALLHLGRDAAQDEQEPDIVSAVSEVSEIQLESEIQFESRAKGAIHPSDLYSKLTESPDYWSYSLRSRLLALPPSELLAFLERDELLVRDDARDMIVDLASWCAGALMFAKEKAQASEMGRELVFHDKRVFERMQKAFNGGWCGRFARAPDTYDRMKRLQEVIDLSDLPGQDRYERVMTQVQEAAARNDGSLQAMISSDRADLISVAMYEIVQQRDSSVIADWTTINELSLNQVQSLLPHLRIGLECQQLGRCSARDNPAISAACFNTGLHCSTGTDFYSIMRRSLSPIQFEALMTLMNSVNVYRREHGG</sequence>
<dbReference type="Proteomes" id="UP001364472">
    <property type="component" value="Unassembled WGS sequence"/>
</dbReference>
<evidence type="ECO:0000313" key="2">
    <source>
        <dbReference type="Proteomes" id="UP001364472"/>
    </source>
</evidence>
<name>A0AAW9R4G3_9GAMM</name>
<organism evidence="1 2">
    <name type="scientific">Denitratimonas tolerans</name>
    <dbReference type="NCBI Taxonomy" id="1338420"/>
    <lineage>
        <taxon>Bacteria</taxon>
        <taxon>Pseudomonadati</taxon>
        <taxon>Pseudomonadota</taxon>
        <taxon>Gammaproteobacteria</taxon>
        <taxon>Lysobacterales</taxon>
        <taxon>Lysobacteraceae</taxon>
        <taxon>Denitratimonas</taxon>
    </lineage>
</organism>
<accession>A0AAW9R4G3</accession>
<evidence type="ECO:0008006" key="3">
    <source>
        <dbReference type="Google" id="ProtNLM"/>
    </source>
</evidence>
<gene>
    <name evidence="1" type="ORF">WB794_13445</name>
</gene>
<protein>
    <recommendedName>
        <fullName evidence="3">Secreted protein</fullName>
    </recommendedName>
</protein>
<reference evidence="1 2" key="1">
    <citation type="journal article" date="2016" name="Antonie Van Leeuwenhoek">
        <title>Denitratimonas tolerans gen. nov., sp. nov., a denitrifying bacterium isolated from a bioreactor for tannery wastewater treatment.</title>
        <authorList>
            <person name="Han S.I."/>
            <person name="Kim J.O."/>
            <person name="Lee Y.R."/>
            <person name="Ekpeghere K.I."/>
            <person name="Koh S.C."/>
            <person name="Whang K.S."/>
        </authorList>
    </citation>
    <scope>NUCLEOTIDE SEQUENCE [LARGE SCALE GENOMIC DNA]</scope>
    <source>
        <strain evidence="1 2">KACC 17565</strain>
    </source>
</reference>
<dbReference type="AlphaFoldDB" id="A0AAW9R4G3"/>